<dbReference type="EMBL" id="CAVN010000153">
    <property type="protein sequence ID" value="CDF59281.1"/>
    <property type="molecule type" value="Genomic_DNA"/>
</dbReference>
<proteinExistence type="predicted"/>
<dbReference type="eggNOG" id="COG1451">
    <property type="taxonomic scope" value="Bacteria"/>
</dbReference>
<dbReference type="Gene3D" id="3.30.2010.10">
    <property type="entry name" value="Metalloproteases ('zincins'), catalytic domain"/>
    <property type="match status" value="1"/>
</dbReference>
<dbReference type="HOGENOM" id="CLU_065947_2_2_9"/>
<dbReference type="InterPro" id="IPR002725">
    <property type="entry name" value="YgjP-like_metallopeptidase"/>
</dbReference>
<dbReference type="AlphaFoldDB" id="R7RUQ8"/>
<keyword evidence="3" id="KW-1185">Reference proteome</keyword>
<evidence type="ECO:0000313" key="3">
    <source>
        <dbReference type="Proteomes" id="UP000014923"/>
    </source>
</evidence>
<dbReference type="Proteomes" id="UP000014923">
    <property type="component" value="Unassembled WGS sequence"/>
</dbReference>
<protein>
    <recommendedName>
        <fullName evidence="1">YgjP-like metallopeptidase domain-containing protein</fullName>
    </recommendedName>
</protein>
<gene>
    <name evidence="2" type="ORF">TCEL_02353</name>
</gene>
<feature type="domain" description="YgjP-like metallopeptidase" evidence="1">
    <location>
        <begin position="21"/>
        <end position="233"/>
    </location>
</feature>
<comment type="caution">
    <text evidence="2">The sequence shown here is derived from an EMBL/GenBank/DDBJ whole genome shotgun (WGS) entry which is preliminary data.</text>
</comment>
<dbReference type="RefSeq" id="WP_018666591.1">
    <property type="nucleotide sequence ID" value="NZ_HF952039.1"/>
</dbReference>
<evidence type="ECO:0000259" key="1">
    <source>
        <dbReference type="Pfam" id="PF01863"/>
    </source>
</evidence>
<dbReference type="PANTHER" id="PTHR30399">
    <property type="entry name" value="UNCHARACTERIZED PROTEIN YGJP"/>
    <property type="match status" value="1"/>
</dbReference>
<accession>R7RUQ8</accession>
<evidence type="ECO:0000313" key="2">
    <source>
        <dbReference type="EMBL" id="CDF59281.1"/>
    </source>
</evidence>
<dbReference type="InterPro" id="IPR053136">
    <property type="entry name" value="UTP_pyrophosphatase-like"/>
</dbReference>
<dbReference type="CDD" id="cd07344">
    <property type="entry name" value="M48_yhfN_like"/>
    <property type="match status" value="1"/>
</dbReference>
<name>R7RUQ8_9CLOT</name>
<sequence>MAYFNYDGQKIEYEIIKKRKKTITLRITKKGEVVVTAPFYVDDGYIEDFVKSKAKWIVEKLKHVNDLLNFRDDNINTGKELDFIGQKLILKIFEDNVDKIKIFKQDKLLYIIVPKNFNIEKDQEVLRQKVNNWLKEQAKVVLKQRVEVYSQRYNLFPNKVVVKEQKTIWGSCSSKGNINLNWRLIMVPLDVIDYVVVHELCHLKHPNHSSRFWSLVKEIMPDFEEKRRWLKENGGRVIIK</sequence>
<reference evidence="2" key="1">
    <citation type="submission" date="2013-03" db="EMBL/GenBank/DDBJ databases">
        <title>Draft genome sequence of the hydrogen-ethanol-producing anaerobic alkalithermophilic Caloramator celere.</title>
        <authorList>
            <person name="Ciranna A."/>
            <person name="Larjo A."/>
            <person name="Kivisto A."/>
            <person name="Santala V."/>
            <person name="Roos C."/>
            <person name="Karp M."/>
        </authorList>
    </citation>
    <scope>NUCLEOTIDE SEQUENCE [LARGE SCALE GENOMIC DNA]</scope>
    <source>
        <strain evidence="2">DSM 8682</strain>
    </source>
</reference>
<organism evidence="2 3">
    <name type="scientific">Thermobrachium celere DSM 8682</name>
    <dbReference type="NCBI Taxonomy" id="941824"/>
    <lineage>
        <taxon>Bacteria</taxon>
        <taxon>Bacillati</taxon>
        <taxon>Bacillota</taxon>
        <taxon>Clostridia</taxon>
        <taxon>Eubacteriales</taxon>
        <taxon>Clostridiaceae</taxon>
        <taxon>Thermobrachium</taxon>
    </lineage>
</organism>
<dbReference type="PANTHER" id="PTHR30399:SF1">
    <property type="entry name" value="UTP PYROPHOSPHATASE"/>
    <property type="match status" value="1"/>
</dbReference>
<dbReference type="Pfam" id="PF01863">
    <property type="entry name" value="YgjP-like"/>
    <property type="match status" value="1"/>
</dbReference>